<dbReference type="InterPro" id="IPR055360">
    <property type="entry name" value="bAvd"/>
</dbReference>
<protein>
    <recommendedName>
        <fullName evidence="1">bAvd-like domain-containing protein</fullName>
    </recommendedName>
</protein>
<accession>A0A2H0UK59</accession>
<dbReference type="Proteomes" id="UP000229526">
    <property type="component" value="Unassembled WGS sequence"/>
</dbReference>
<gene>
    <name evidence="2" type="ORF">COU11_03695</name>
</gene>
<sequence>MQHLVAVYKLWFELKQHLRKSAKYTLGEKIDNLFIETLELIFRAQYAPQERTLPILEEANTKFDLLKFFLMTLWETKGIETKHYVLLSEKLETIGKMLGGWLRRFTAAAPPNTKK</sequence>
<organism evidence="2 3">
    <name type="scientific">Candidatus Harrisonbacteria bacterium CG10_big_fil_rev_8_21_14_0_10_49_15</name>
    <dbReference type="NCBI Taxonomy" id="1974587"/>
    <lineage>
        <taxon>Bacteria</taxon>
        <taxon>Candidatus Harrisoniibacteriota</taxon>
    </lineage>
</organism>
<dbReference type="InterPro" id="IPR036583">
    <property type="entry name" value="23S_rRNA_IVS_sf"/>
</dbReference>
<evidence type="ECO:0000259" key="1">
    <source>
        <dbReference type="Pfam" id="PF22296"/>
    </source>
</evidence>
<dbReference type="Pfam" id="PF22296">
    <property type="entry name" value="bAvd"/>
    <property type="match status" value="1"/>
</dbReference>
<dbReference type="Gene3D" id="1.20.1440.60">
    <property type="entry name" value="23S rRNA-intervening sequence"/>
    <property type="match status" value="1"/>
</dbReference>
<dbReference type="AlphaFoldDB" id="A0A2H0UK59"/>
<evidence type="ECO:0000313" key="3">
    <source>
        <dbReference type="Proteomes" id="UP000229526"/>
    </source>
</evidence>
<dbReference type="CDD" id="cd16376">
    <property type="entry name" value="Avd_like"/>
    <property type="match status" value="1"/>
</dbReference>
<proteinExistence type="predicted"/>
<dbReference type="EMBL" id="PFBD01000025">
    <property type="protein sequence ID" value="PIR86781.1"/>
    <property type="molecule type" value="Genomic_DNA"/>
</dbReference>
<comment type="caution">
    <text evidence="2">The sequence shown here is derived from an EMBL/GenBank/DDBJ whole genome shotgun (WGS) entry which is preliminary data.</text>
</comment>
<reference evidence="3" key="1">
    <citation type="submission" date="2017-09" db="EMBL/GenBank/DDBJ databases">
        <title>Depth-based differentiation of microbial function through sediment-hosted aquifers and enrichment of novel symbionts in the deep terrestrial subsurface.</title>
        <authorList>
            <person name="Probst A.J."/>
            <person name="Ladd B."/>
            <person name="Jarett J.K."/>
            <person name="Geller-Mcgrath D.E."/>
            <person name="Sieber C.M.K."/>
            <person name="Emerson J.B."/>
            <person name="Anantharaman K."/>
            <person name="Thomas B.C."/>
            <person name="Malmstrom R."/>
            <person name="Stieglmeier M."/>
            <person name="Klingl A."/>
            <person name="Woyke T."/>
            <person name="Ryan C.M."/>
            <person name="Banfield J.F."/>
        </authorList>
    </citation>
    <scope>NUCLEOTIDE SEQUENCE [LARGE SCALE GENOMIC DNA]</scope>
</reference>
<evidence type="ECO:0000313" key="2">
    <source>
        <dbReference type="EMBL" id="PIR86781.1"/>
    </source>
</evidence>
<feature type="domain" description="bAvd-like" evidence="1">
    <location>
        <begin position="9"/>
        <end position="104"/>
    </location>
</feature>
<name>A0A2H0UK59_9BACT</name>